<name>G4YJZ6_PHYSP</name>
<protein>
    <submittedName>
        <fullName evidence="2">Uncharacterized protein</fullName>
    </submittedName>
</protein>
<dbReference type="RefSeq" id="XP_009514403.1">
    <property type="nucleotide sequence ID" value="XM_009516108.1"/>
</dbReference>
<dbReference type="InParanoid" id="G4YJZ6"/>
<reference evidence="2 3" key="1">
    <citation type="journal article" date="2006" name="Science">
        <title>Phytophthora genome sequences uncover evolutionary origins and mechanisms of pathogenesis.</title>
        <authorList>
            <person name="Tyler B.M."/>
            <person name="Tripathy S."/>
            <person name="Zhang X."/>
            <person name="Dehal P."/>
            <person name="Jiang R.H."/>
            <person name="Aerts A."/>
            <person name="Arredondo F.D."/>
            <person name="Baxter L."/>
            <person name="Bensasson D."/>
            <person name="Beynon J.L."/>
            <person name="Chapman J."/>
            <person name="Damasceno C.M."/>
            <person name="Dorrance A.E."/>
            <person name="Dou D."/>
            <person name="Dickerman A.W."/>
            <person name="Dubchak I.L."/>
            <person name="Garbelotto M."/>
            <person name="Gijzen M."/>
            <person name="Gordon S.G."/>
            <person name="Govers F."/>
            <person name="Grunwald N.J."/>
            <person name="Huang W."/>
            <person name="Ivors K.L."/>
            <person name="Jones R.W."/>
            <person name="Kamoun S."/>
            <person name="Krampis K."/>
            <person name="Lamour K.H."/>
            <person name="Lee M.K."/>
            <person name="McDonald W.H."/>
            <person name="Medina M."/>
            <person name="Meijer H.J."/>
            <person name="Nordberg E.K."/>
            <person name="Maclean D.J."/>
            <person name="Ospina-Giraldo M.D."/>
            <person name="Morris P.F."/>
            <person name="Phuntumart V."/>
            <person name="Putnam N.H."/>
            <person name="Rash S."/>
            <person name="Rose J.K."/>
            <person name="Sakihama Y."/>
            <person name="Salamov A.A."/>
            <person name="Savidor A."/>
            <person name="Scheuring C.F."/>
            <person name="Smith B.M."/>
            <person name="Sobral B.W."/>
            <person name="Terry A."/>
            <person name="Torto-Alalibo T.A."/>
            <person name="Win J."/>
            <person name="Xu Z."/>
            <person name="Zhang H."/>
            <person name="Grigoriev I.V."/>
            <person name="Rokhsar D.S."/>
            <person name="Boore J.L."/>
        </authorList>
    </citation>
    <scope>NUCLEOTIDE SEQUENCE [LARGE SCALE GENOMIC DNA]</scope>
    <source>
        <strain evidence="2 3">P6497</strain>
    </source>
</reference>
<evidence type="ECO:0000313" key="2">
    <source>
        <dbReference type="EMBL" id="EGZ27128.1"/>
    </source>
</evidence>
<keyword evidence="3" id="KW-1185">Reference proteome</keyword>
<dbReference type="Proteomes" id="UP000002640">
    <property type="component" value="Unassembled WGS sequence"/>
</dbReference>
<organism evidence="2 3">
    <name type="scientific">Phytophthora sojae (strain P6497)</name>
    <name type="common">Soybean stem and root rot agent</name>
    <name type="synonym">Phytophthora megasperma f. sp. glycines</name>
    <dbReference type="NCBI Taxonomy" id="1094619"/>
    <lineage>
        <taxon>Eukaryota</taxon>
        <taxon>Sar</taxon>
        <taxon>Stramenopiles</taxon>
        <taxon>Oomycota</taxon>
        <taxon>Peronosporomycetes</taxon>
        <taxon>Peronosporales</taxon>
        <taxon>Peronosporaceae</taxon>
        <taxon>Phytophthora</taxon>
    </lineage>
</organism>
<accession>G4YJZ6</accession>
<dbReference type="GeneID" id="20640956"/>
<dbReference type="EMBL" id="JH159151">
    <property type="protein sequence ID" value="EGZ27128.1"/>
    <property type="molecule type" value="Genomic_DNA"/>
</dbReference>
<sequence>MTEATILERVCQQLGERDQGKQPRDEDEGGSPLVLSQRITLKEFDALLGEHESDFPPWDYEPDPDAKDGAGRVLVHDLSSPIHAAVTANYLRQIKITAGAAAGTNPIPALVGLARYTMGFEHYRFEPNGSLAPANRIASPTFELEVAYSEATVHLRQKLRNYMQCPVALGIKDP</sequence>
<feature type="compositionally biased region" description="Basic and acidic residues" evidence="1">
    <location>
        <begin position="15"/>
        <end position="24"/>
    </location>
</feature>
<proteinExistence type="predicted"/>
<evidence type="ECO:0000256" key="1">
    <source>
        <dbReference type="SAM" id="MobiDB-lite"/>
    </source>
</evidence>
<dbReference type="KEGG" id="psoj:PHYSODRAFT_293185"/>
<feature type="region of interest" description="Disordered" evidence="1">
    <location>
        <begin position="11"/>
        <end position="35"/>
    </location>
</feature>
<dbReference type="AlphaFoldDB" id="G4YJZ6"/>
<evidence type="ECO:0000313" key="3">
    <source>
        <dbReference type="Proteomes" id="UP000002640"/>
    </source>
</evidence>
<gene>
    <name evidence="2" type="ORF">PHYSODRAFT_293185</name>
</gene>